<dbReference type="SUPFAM" id="SSF54593">
    <property type="entry name" value="Glyoxalase/Bleomycin resistance protein/Dihydroxybiphenyl dioxygenase"/>
    <property type="match status" value="1"/>
</dbReference>
<comment type="caution">
    <text evidence="2">The sequence shown here is derived from an EMBL/GenBank/DDBJ whole genome shotgun (WGS) entry which is preliminary data.</text>
</comment>
<organism evidence="2 3">
    <name type="scientific">Emticicia soli</name>
    <dbReference type="NCBI Taxonomy" id="2027878"/>
    <lineage>
        <taxon>Bacteria</taxon>
        <taxon>Pseudomonadati</taxon>
        <taxon>Bacteroidota</taxon>
        <taxon>Cytophagia</taxon>
        <taxon>Cytophagales</taxon>
        <taxon>Leadbetterellaceae</taxon>
        <taxon>Emticicia</taxon>
    </lineage>
</organism>
<reference evidence="3" key="1">
    <citation type="journal article" date="2019" name="Int. J. Syst. Evol. Microbiol.">
        <title>The Global Catalogue of Microorganisms (GCM) 10K type strain sequencing project: providing services to taxonomists for standard genome sequencing and annotation.</title>
        <authorList>
            <consortium name="The Broad Institute Genomics Platform"/>
            <consortium name="The Broad Institute Genome Sequencing Center for Infectious Disease"/>
            <person name="Wu L."/>
            <person name="Ma J."/>
        </authorList>
    </citation>
    <scope>NUCLEOTIDE SEQUENCE [LARGE SCALE GENOMIC DNA]</scope>
    <source>
        <strain evidence="3">KCTC 52344</strain>
    </source>
</reference>
<dbReference type="Pfam" id="PF22677">
    <property type="entry name" value="Ble-like_N"/>
    <property type="match status" value="1"/>
</dbReference>
<feature type="domain" description="VOC" evidence="1">
    <location>
        <begin position="3"/>
        <end position="128"/>
    </location>
</feature>
<dbReference type="RefSeq" id="WP_340237865.1">
    <property type="nucleotide sequence ID" value="NZ_JBBEWC010000008.1"/>
</dbReference>
<keyword evidence="3" id="KW-1185">Reference proteome</keyword>
<evidence type="ECO:0000313" key="2">
    <source>
        <dbReference type="EMBL" id="MFD2522768.1"/>
    </source>
</evidence>
<dbReference type="Gene3D" id="3.10.180.10">
    <property type="entry name" value="2,3-Dihydroxybiphenyl 1,2-Dioxygenase, domain 1"/>
    <property type="match status" value="1"/>
</dbReference>
<proteinExistence type="predicted"/>
<sequence>MATKIFVNLPVKDLQKSIDFFTALGYSFNPQFTDENATCMIIEEGSIYAMLLTHTHFKTFIDKDIADATSVTQVINALEMPSKEAVDEIVQKALEAGGTRYRDLTDMGWMYQDSFADLDGHKWEVFWMDPNGFPQE</sequence>
<dbReference type="InterPro" id="IPR037523">
    <property type="entry name" value="VOC_core"/>
</dbReference>
<dbReference type="PROSITE" id="PS51819">
    <property type="entry name" value="VOC"/>
    <property type="match status" value="1"/>
</dbReference>
<dbReference type="Proteomes" id="UP001597510">
    <property type="component" value="Unassembled WGS sequence"/>
</dbReference>
<evidence type="ECO:0000313" key="3">
    <source>
        <dbReference type="Proteomes" id="UP001597510"/>
    </source>
</evidence>
<protein>
    <submittedName>
        <fullName evidence="2">VOC family protein</fullName>
    </submittedName>
</protein>
<dbReference type="EMBL" id="JBHULC010000021">
    <property type="protein sequence ID" value="MFD2522768.1"/>
    <property type="molecule type" value="Genomic_DNA"/>
</dbReference>
<dbReference type="InterPro" id="IPR029068">
    <property type="entry name" value="Glyas_Bleomycin-R_OHBP_Dase"/>
</dbReference>
<dbReference type="PANTHER" id="PTHR36503">
    <property type="entry name" value="BLR2520 PROTEIN"/>
    <property type="match status" value="1"/>
</dbReference>
<accession>A0ABW5JCH6</accession>
<evidence type="ECO:0000259" key="1">
    <source>
        <dbReference type="PROSITE" id="PS51819"/>
    </source>
</evidence>
<gene>
    <name evidence="2" type="ORF">ACFSR2_17850</name>
</gene>
<name>A0ABW5JCH6_9BACT</name>
<dbReference type="PANTHER" id="PTHR36503:SF2">
    <property type="entry name" value="BLR2408 PROTEIN"/>
    <property type="match status" value="1"/>
</dbReference>
<dbReference type="InterPro" id="IPR053863">
    <property type="entry name" value="Glyoxy/Ble-like_N"/>
</dbReference>